<dbReference type="InterPro" id="IPR008915">
    <property type="entry name" value="Peptidase_M50"/>
</dbReference>
<dbReference type="GO" id="GO:0016020">
    <property type="term" value="C:membrane"/>
    <property type="evidence" value="ECO:0007669"/>
    <property type="project" value="UniProtKB-SubCell"/>
</dbReference>
<feature type="transmembrane region" description="Helical" evidence="5">
    <location>
        <begin position="43"/>
        <end position="65"/>
    </location>
</feature>
<gene>
    <name evidence="7" type="ORF">SDC9_211969</name>
</gene>
<evidence type="ECO:0000313" key="7">
    <source>
        <dbReference type="EMBL" id="MPN64198.1"/>
    </source>
</evidence>
<dbReference type="PANTHER" id="PTHR35864:SF1">
    <property type="entry name" value="ZINC METALLOPROTEASE YWHC-RELATED"/>
    <property type="match status" value="1"/>
</dbReference>
<keyword evidence="4 5" id="KW-0472">Membrane</keyword>
<name>A0A645JKJ5_9ZZZZ</name>
<proteinExistence type="predicted"/>
<evidence type="ECO:0000256" key="2">
    <source>
        <dbReference type="ARBA" id="ARBA00022692"/>
    </source>
</evidence>
<keyword evidence="2 5" id="KW-0812">Transmembrane</keyword>
<comment type="caution">
    <text evidence="7">The sequence shown here is derived from an EMBL/GenBank/DDBJ whole genome shotgun (WGS) entry which is preliminary data.</text>
</comment>
<dbReference type="PANTHER" id="PTHR35864">
    <property type="entry name" value="ZINC METALLOPROTEASE MJ0611-RELATED"/>
    <property type="match status" value="1"/>
</dbReference>
<evidence type="ECO:0000256" key="4">
    <source>
        <dbReference type="ARBA" id="ARBA00023136"/>
    </source>
</evidence>
<evidence type="ECO:0000256" key="1">
    <source>
        <dbReference type="ARBA" id="ARBA00004141"/>
    </source>
</evidence>
<feature type="transmembrane region" description="Helical" evidence="5">
    <location>
        <begin position="6"/>
        <end position="31"/>
    </location>
</feature>
<protein>
    <recommendedName>
        <fullName evidence="6">Peptidase M50 domain-containing protein</fullName>
    </recommendedName>
</protein>
<feature type="domain" description="Peptidase M50" evidence="6">
    <location>
        <begin position="40"/>
        <end position="96"/>
    </location>
</feature>
<dbReference type="EMBL" id="VSSQ01144718">
    <property type="protein sequence ID" value="MPN64198.1"/>
    <property type="molecule type" value="Genomic_DNA"/>
</dbReference>
<reference evidence="7" key="1">
    <citation type="submission" date="2019-08" db="EMBL/GenBank/DDBJ databases">
        <authorList>
            <person name="Kucharzyk K."/>
            <person name="Murdoch R.W."/>
            <person name="Higgins S."/>
            <person name="Loffler F."/>
        </authorList>
    </citation>
    <scope>NUCLEOTIDE SEQUENCE</scope>
</reference>
<evidence type="ECO:0000256" key="5">
    <source>
        <dbReference type="SAM" id="Phobius"/>
    </source>
</evidence>
<dbReference type="AlphaFoldDB" id="A0A645JKJ5"/>
<sequence length="127" mass="14313">MLWVALAGPLANFTMALLTSLIFGAFTFFLPAQMFGNDIVMKLLFGVLLYNINLGLFNLIPIAPLDGSKVLEGLLPPTLAYRYSWWMQQYGVLLLLAMMFTGAYRYIIGPLANFMLNILLRILQVFL</sequence>
<organism evidence="7">
    <name type="scientific">bioreactor metagenome</name>
    <dbReference type="NCBI Taxonomy" id="1076179"/>
    <lineage>
        <taxon>unclassified sequences</taxon>
        <taxon>metagenomes</taxon>
        <taxon>ecological metagenomes</taxon>
    </lineage>
</organism>
<keyword evidence="3 5" id="KW-1133">Transmembrane helix</keyword>
<feature type="transmembrane region" description="Helical" evidence="5">
    <location>
        <begin position="85"/>
        <end position="107"/>
    </location>
</feature>
<evidence type="ECO:0000256" key="3">
    <source>
        <dbReference type="ARBA" id="ARBA00022989"/>
    </source>
</evidence>
<dbReference type="InterPro" id="IPR052348">
    <property type="entry name" value="Metallopeptidase_M50B"/>
</dbReference>
<evidence type="ECO:0000259" key="6">
    <source>
        <dbReference type="Pfam" id="PF02163"/>
    </source>
</evidence>
<dbReference type="GO" id="GO:0006508">
    <property type="term" value="P:proteolysis"/>
    <property type="evidence" value="ECO:0007669"/>
    <property type="project" value="InterPro"/>
</dbReference>
<comment type="subcellular location">
    <subcellularLocation>
        <location evidence="1">Membrane</location>
        <topology evidence="1">Multi-pass membrane protein</topology>
    </subcellularLocation>
</comment>
<dbReference type="Pfam" id="PF02163">
    <property type="entry name" value="Peptidase_M50"/>
    <property type="match status" value="1"/>
</dbReference>
<accession>A0A645JKJ5</accession>